<dbReference type="Pfam" id="PF08447">
    <property type="entry name" value="PAS_3"/>
    <property type="match status" value="1"/>
</dbReference>
<evidence type="ECO:0000256" key="5">
    <source>
        <dbReference type="ARBA" id="ARBA00022679"/>
    </source>
</evidence>
<organism evidence="14 15">
    <name type="scientific">Methylobacterium thuringiense</name>
    <dbReference type="NCBI Taxonomy" id="1003091"/>
    <lineage>
        <taxon>Bacteria</taxon>
        <taxon>Pseudomonadati</taxon>
        <taxon>Pseudomonadota</taxon>
        <taxon>Alphaproteobacteria</taxon>
        <taxon>Hyphomicrobiales</taxon>
        <taxon>Methylobacteriaceae</taxon>
        <taxon>Methylobacterium</taxon>
    </lineage>
</organism>
<dbReference type="InterPro" id="IPR036097">
    <property type="entry name" value="HisK_dim/P_sf"/>
</dbReference>
<evidence type="ECO:0000256" key="3">
    <source>
        <dbReference type="ARBA" id="ARBA00012438"/>
    </source>
</evidence>
<dbReference type="Proteomes" id="UP001055101">
    <property type="component" value="Unassembled WGS sequence"/>
</dbReference>
<dbReference type="Pfam" id="PF00512">
    <property type="entry name" value="HisKA"/>
    <property type="match status" value="1"/>
</dbReference>
<dbReference type="InterPro" id="IPR011006">
    <property type="entry name" value="CheY-like_superfamily"/>
</dbReference>
<comment type="subcellular location">
    <subcellularLocation>
        <location evidence="2">Membrane</location>
    </subcellularLocation>
</comment>
<dbReference type="InterPro" id="IPR005467">
    <property type="entry name" value="His_kinase_dom"/>
</dbReference>
<evidence type="ECO:0000256" key="9">
    <source>
        <dbReference type="SAM" id="Coils"/>
    </source>
</evidence>
<dbReference type="SUPFAM" id="SSF52172">
    <property type="entry name" value="CheY-like"/>
    <property type="match status" value="1"/>
</dbReference>
<reference evidence="14" key="2">
    <citation type="submission" date="2021-08" db="EMBL/GenBank/DDBJ databases">
        <authorList>
            <person name="Tani A."/>
            <person name="Ola A."/>
            <person name="Ogura Y."/>
            <person name="Katsura K."/>
            <person name="Hayashi T."/>
        </authorList>
    </citation>
    <scope>NUCLEOTIDE SEQUENCE</scope>
    <source>
        <strain evidence="14">DSM 23674</strain>
    </source>
</reference>
<dbReference type="InterPro" id="IPR003594">
    <property type="entry name" value="HATPase_dom"/>
</dbReference>
<dbReference type="PROSITE" id="PS50109">
    <property type="entry name" value="HIS_KIN"/>
    <property type="match status" value="1"/>
</dbReference>
<dbReference type="CDD" id="cd17546">
    <property type="entry name" value="REC_hyHK_CKI1_RcsC-like"/>
    <property type="match status" value="1"/>
</dbReference>
<evidence type="ECO:0000256" key="2">
    <source>
        <dbReference type="ARBA" id="ARBA00004370"/>
    </source>
</evidence>
<accession>A0ABQ4TSH8</accession>
<dbReference type="SUPFAM" id="SSF55874">
    <property type="entry name" value="ATPase domain of HSP90 chaperone/DNA topoisomerase II/histidine kinase"/>
    <property type="match status" value="1"/>
</dbReference>
<feature type="domain" description="Histidine kinase" evidence="11">
    <location>
        <begin position="524"/>
        <end position="724"/>
    </location>
</feature>
<protein>
    <recommendedName>
        <fullName evidence="3">histidine kinase</fullName>
        <ecNumber evidence="3">2.7.13.3</ecNumber>
    </recommendedName>
</protein>
<dbReference type="SUPFAM" id="SSF55785">
    <property type="entry name" value="PYP-like sensor domain (PAS domain)"/>
    <property type="match status" value="1"/>
</dbReference>
<keyword evidence="15" id="KW-1185">Reference proteome</keyword>
<dbReference type="EC" id="2.7.13.3" evidence="3"/>
<dbReference type="GO" id="GO:0016301">
    <property type="term" value="F:kinase activity"/>
    <property type="evidence" value="ECO:0007669"/>
    <property type="project" value="UniProtKB-KW"/>
</dbReference>
<dbReference type="CDD" id="cd00130">
    <property type="entry name" value="PAS"/>
    <property type="match status" value="1"/>
</dbReference>
<dbReference type="PANTHER" id="PTHR45339">
    <property type="entry name" value="HYBRID SIGNAL TRANSDUCTION HISTIDINE KINASE J"/>
    <property type="match status" value="1"/>
</dbReference>
<feature type="coiled-coil region" evidence="9">
    <location>
        <begin position="338"/>
        <end position="365"/>
    </location>
</feature>
<keyword evidence="6 14" id="KW-0418">Kinase</keyword>
<comment type="catalytic activity">
    <reaction evidence="1">
        <text>ATP + protein L-histidine = ADP + protein N-phospho-L-histidine.</text>
        <dbReference type="EC" id="2.7.13.3"/>
    </reaction>
</comment>
<evidence type="ECO:0000256" key="10">
    <source>
        <dbReference type="SAM" id="Phobius"/>
    </source>
</evidence>
<feature type="domain" description="Response regulatory" evidence="12">
    <location>
        <begin position="744"/>
        <end position="861"/>
    </location>
</feature>
<evidence type="ECO:0000313" key="15">
    <source>
        <dbReference type="Proteomes" id="UP001055101"/>
    </source>
</evidence>
<dbReference type="CDD" id="cd00082">
    <property type="entry name" value="HisKA"/>
    <property type="match status" value="1"/>
</dbReference>
<dbReference type="SUPFAM" id="SSF47384">
    <property type="entry name" value="Homodimeric domain of signal transducing histidine kinase"/>
    <property type="match status" value="1"/>
</dbReference>
<evidence type="ECO:0000259" key="13">
    <source>
        <dbReference type="PROSITE" id="PS50885"/>
    </source>
</evidence>
<comment type="caution">
    <text evidence="14">The sequence shown here is derived from an EMBL/GenBank/DDBJ whole genome shotgun (WGS) entry which is preliminary data.</text>
</comment>
<keyword evidence="10" id="KW-0812">Transmembrane</keyword>
<dbReference type="InterPro" id="IPR013655">
    <property type="entry name" value="PAS_fold_3"/>
</dbReference>
<feature type="modified residue" description="4-aspartylphosphate" evidence="8">
    <location>
        <position position="793"/>
    </location>
</feature>
<dbReference type="PROSITE" id="PS50885">
    <property type="entry name" value="HAMP"/>
    <property type="match status" value="1"/>
</dbReference>
<dbReference type="PROSITE" id="PS50110">
    <property type="entry name" value="RESPONSE_REGULATORY"/>
    <property type="match status" value="1"/>
</dbReference>
<dbReference type="SMART" id="SM00448">
    <property type="entry name" value="REC"/>
    <property type="match status" value="1"/>
</dbReference>
<dbReference type="EMBL" id="BPRA01000025">
    <property type="protein sequence ID" value="GJE57627.1"/>
    <property type="molecule type" value="Genomic_DNA"/>
</dbReference>
<evidence type="ECO:0000259" key="11">
    <source>
        <dbReference type="PROSITE" id="PS50109"/>
    </source>
</evidence>
<dbReference type="SMART" id="SM00388">
    <property type="entry name" value="HisKA"/>
    <property type="match status" value="1"/>
</dbReference>
<evidence type="ECO:0000256" key="4">
    <source>
        <dbReference type="ARBA" id="ARBA00022553"/>
    </source>
</evidence>
<dbReference type="Gene3D" id="3.30.565.10">
    <property type="entry name" value="Histidine kinase-like ATPase, C-terminal domain"/>
    <property type="match status" value="1"/>
</dbReference>
<keyword evidence="9" id="KW-0175">Coiled coil</keyword>
<keyword evidence="10" id="KW-0472">Membrane</keyword>
<dbReference type="InterPro" id="IPR035965">
    <property type="entry name" value="PAS-like_dom_sf"/>
</dbReference>
<dbReference type="Gene3D" id="3.30.450.20">
    <property type="entry name" value="PAS domain"/>
    <property type="match status" value="1"/>
</dbReference>
<dbReference type="InterPro" id="IPR001789">
    <property type="entry name" value="Sig_transdc_resp-reg_receiver"/>
</dbReference>
<dbReference type="RefSeq" id="WP_238232802.1">
    <property type="nucleotide sequence ID" value="NZ_BPRA01000025.1"/>
</dbReference>
<reference evidence="14" key="1">
    <citation type="journal article" date="2021" name="Front. Microbiol.">
        <title>Comprehensive Comparative Genomics and Phenotyping of Methylobacterium Species.</title>
        <authorList>
            <person name="Alessa O."/>
            <person name="Ogura Y."/>
            <person name="Fujitani Y."/>
            <person name="Takami H."/>
            <person name="Hayashi T."/>
            <person name="Sahin N."/>
            <person name="Tani A."/>
        </authorList>
    </citation>
    <scope>NUCLEOTIDE SEQUENCE</scope>
    <source>
        <strain evidence="14">DSM 23674</strain>
    </source>
</reference>
<dbReference type="PROSITE" id="PS51257">
    <property type="entry name" value="PROKAR_LIPOPROTEIN"/>
    <property type="match status" value="1"/>
</dbReference>
<dbReference type="PANTHER" id="PTHR45339:SF1">
    <property type="entry name" value="HYBRID SIGNAL TRANSDUCTION HISTIDINE KINASE J"/>
    <property type="match status" value="1"/>
</dbReference>
<keyword evidence="4 8" id="KW-0597">Phosphoprotein</keyword>
<dbReference type="InterPro" id="IPR036890">
    <property type="entry name" value="HATPase_C_sf"/>
</dbReference>
<dbReference type="Gene3D" id="3.40.50.2300">
    <property type="match status" value="1"/>
</dbReference>
<dbReference type="InterPro" id="IPR003660">
    <property type="entry name" value="HAMP_dom"/>
</dbReference>
<evidence type="ECO:0000256" key="1">
    <source>
        <dbReference type="ARBA" id="ARBA00000085"/>
    </source>
</evidence>
<dbReference type="SMART" id="SM00387">
    <property type="entry name" value="HATPase_c"/>
    <property type="match status" value="1"/>
</dbReference>
<gene>
    <name evidence="14" type="primary">rcsC_19</name>
    <name evidence="14" type="ORF">EKPJFOCH_4145</name>
</gene>
<sequence>MIGAARTRSLVDSLALFALALAVPLVILTVVAAACYVQSERSRLTAIGQLTGDHLRERVDRELAEMTATARTLATSPAIDAGDDAAFAAQARAVVDVSHVTVTLSELDGRHRVNTRAEPGRAMPTVPRPAIVAAVTASRQPVVSGLMISGITGRRIIGVHAPVIRDGIVTKLVSVVVRVEHFETLIEQEGIAQPYSATILDAGGGIIAATYAPVIAAANGVFASEAQAGEADAGEVSGETERTRDATYAHRSQRSGWTVVTDVETAALEAPFRRSLALLAAIGCLLAALGGLVALPLMRRTKAALRALAAAAEAVGQERLVRLEPSRLREVDVVGQALAAASRALAEQRATLDAAQADLEARVEQGGRALEASRAQSRVLADNVSDVITMRRQGSYDLSYVSPSCARMFGQDDDAIAGFAIADKIHPEDVAAVAAVDAALGSGQSSVTCLFRALHADGRWIWVESVSSRIASAGPDEPDVVSVLRDVTERQGHADELRMARDMAELAQAKAENANRAKSEFLAVMSHEIRTPLSTIRGFSELLADTAPLSAEQSRYIALVDDAAATMVTAVEDIIDFARMEAGDLRLDPQPFGLASAIEDVAVFLRPVAARRGVAVGATITPDLPLHVLGDERRLRQILLNLLNALLRSHRGGLVTISVQRRHGVKDRIGFTIASSGGRAVATDAVGLGPTIAQRLIGLMGGRLDQVAGGGEPSTYRFTVPLPEAEAPEVRPEGAGLVFGRPARLLLVEDHPINREVACKLLERAGHVVDTANDGADAVAAVQQHGYDLVLMDIQMPRMDGLTATRRIRALQHPSRRVPILAMTASVLPDQVKGFHEAGMNGYIAKPLDRKGLCAAVEAELASSLVLETRRGGGEAPTIFDRAAYDGLIASLGAEAAQSALRGFIVLVEAAHDADPSIPGSARTDADTIAVAARRLGFLDLASSHDRLAAAEPGPAEEAALKRARVARELARRVFDELAFNDRGAARPQVALL</sequence>
<feature type="domain" description="HAMP" evidence="13">
    <location>
        <begin position="299"/>
        <end position="350"/>
    </location>
</feature>
<evidence type="ECO:0000313" key="14">
    <source>
        <dbReference type="EMBL" id="GJE57627.1"/>
    </source>
</evidence>
<keyword evidence="10" id="KW-1133">Transmembrane helix</keyword>
<proteinExistence type="predicted"/>
<evidence type="ECO:0000256" key="7">
    <source>
        <dbReference type="ARBA" id="ARBA00023012"/>
    </source>
</evidence>
<name>A0ABQ4TSH8_9HYPH</name>
<keyword evidence="5" id="KW-0808">Transferase</keyword>
<evidence type="ECO:0000256" key="6">
    <source>
        <dbReference type="ARBA" id="ARBA00022777"/>
    </source>
</evidence>
<evidence type="ECO:0000256" key="8">
    <source>
        <dbReference type="PROSITE-ProRule" id="PRU00169"/>
    </source>
</evidence>
<dbReference type="NCBIfam" id="TIGR00229">
    <property type="entry name" value="sensory_box"/>
    <property type="match status" value="1"/>
</dbReference>
<feature type="transmembrane region" description="Helical" evidence="10">
    <location>
        <begin position="276"/>
        <end position="298"/>
    </location>
</feature>
<dbReference type="Pfam" id="PF00072">
    <property type="entry name" value="Response_reg"/>
    <property type="match status" value="1"/>
</dbReference>
<dbReference type="InterPro" id="IPR003661">
    <property type="entry name" value="HisK_dim/P_dom"/>
</dbReference>
<dbReference type="Gene3D" id="1.10.287.130">
    <property type="match status" value="1"/>
</dbReference>
<keyword evidence="7" id="KW-0902">Two-component regulatory system</keyword>
<evidence type="ECO:0000259" key="12">
    <source>
        <dbReference type="PROSITE" id="PS50110"/>
    </source>
</evidence>
<dbReference type="InterPro" id="IPR000014">
    <property type="entry name" value="PAS"/>
</dbReference>